<keyword evidence="4" id="KW-1185">Reference proteome</keyword>
<comment type="similarity">
    <text evidence="1">Belongs to the universal stress protein A family.</text>
</comment>
<dbReference type="InterPro" id="IPR014729">
    <property type="entry name" value="Rossmann-like_a/b/a_fold"/>
</dbReference>
<organism evidence="3 4">
    <name type="scientific">Paenibacillus phyllosphaerae</name>
    <dbReference type="NCBI Taxonomy" id="274593"/>
    <lineage>
        <taxon>Bacteria</taxon>
        <taxon>Bacillati</taxon>
        <taxon>Bacillota</taxon>
        <taxon>Bacilli</taxon>
        <taxon>Bacillales</taxon>
        <taxon>Paenibacillaceae</taxon>
        <taxon>Paenibacillus</taxon>
    </lineage>
</organism>
<sequence length="143" mass="15560">MLFSHAVVAFDGSVQSWKALEYAVHLAENGQAESLSVVHVYSFPYLAVPDAVVYAPAELQKEMYDQASVLIDEAAKRIEHLPNARTELMQGSPAQSLLEYADKHQASLIVIGSRGLGGIREFMMGSVSHNVVQHSAVPVLVVK</sequence>
<dbReference type="AlphaFoldDB" id="A0A7W5FR26"/>
<evidence type="ECO:0000313" key="3">
    <source>
        <dbReference type="EMBL" id="MBB3113847.1"/>
    </source>
</evidence>
<evidence type="ECO:0000313" key="4">
    <source>
        <dbReference type="Proteomes" id="UP000570361"/>
    </source>
</evidence>
<gene>
    <name evidence="3" type="ORF">FHS18_005960</name>
</gene>
<reference evidence="3 4" key="1">
    <citation type="submission" date="2020-08" db="EMBL/GenBank/DDBJ databases">
        <title>Genomic Encyclopedia of Type Strains, Phase III (KMG-III): the genomes of soil and plant-associated and newly described type strains.</title>
        <authorList>
            <person name="Whitman W."/>
        </authorList>
    </citation>
    <scope>NUCLEOTIDE SEQUENCE [LARGE SCALE GENOMIC DNA]</scope>
    <source>
        <strain evidence="3 4">CECT 5862</strain>
    </source>
</reference>
<accession>A0A7W5FR26</accession>
<dbReference type="EMBL" id="JACHXK010000022">
    <property type="protein sequence ID" value="MBB3113847.1"/>
    <property type="molecule type" value="Genomic_DNA"/>
</dbReference>
<dbReference type="Proteomes" id="UP000570361">
    <property type="component" value="Unassembled WGS sequence"/>
</dbReference>
<dbReference type="PANTHER" id="PTHR46268:SF6">
    <property type="entry name" value="UNIVERSAL STRESS PROTEIN UP12"/>
    <property type="match status" value="1"/>
</dbReference>
<dbReference type="RefSeq" id="WP_183603914.1">
    <property type="nucleotide sequence ID" value="NZ_JACHXK010000022.1"/>
</dbReference>
<proteinExistence type="inferred from homology"/>
<evidence type="ECO:0000256" key="1">
    <source>
        <dbReference type="ARBA" id="ARBA00008791"/>
    </source>
</evidence>
<dbReference type="InterPro" id="IPR006016">
    <property type="entry name" value="UspA"/>
</dbReference>
<comment type="caution">
    <text evidence="3">The sequence shown here is derived from an EMBL/GenBank/DDBJ whole genome shotgun (WGS) entry which is preliminary data.</text>
</comment>
<dbReference type="InterPro" id="IPR006015">
    <property type="entry name" value="Universal_stress_UspA"/>
</dbReference>
<evidence type="ECO:0000259" key="2">
    <source>
        <dbReference type="Pfam" id="PF00582"/>
    </source>
</evidence>
<dbReference type="SUPFAM" id="SSF52402">
    <property type="entry name" value="Adenine nucleotide alpha hydrolases-like"/>
    <property type="match status" value="1"/>
</dbReference>
<feature type="domain" description="UspA" evidence="2">
    <location>
        <begin position="5"/>
        <end position="143"/>
    </location>
</feature>
<dbReference type="CDD" id="cd00293">
    <property type="entry name" value="USP-like"/>
    <property type="match status" value="1"/>
</dbReference>
<dbReference type="Pfam" id="PF00582">
    <property type="entry name" value="Usp"/>
    <property type="match status" value="1"/>
</dbReference>
<name>A0A7W5FR26_9BACL</name>
<dbReference type="Gene3D" id="3.40.50.620">
    <property type="entry name" value="HUPs"/>
    <property type="match status" value="1"/>
</dbReference>
<dbReference type="PANTHER" id="PTHR46268">
    <property type="entry name" value="STRESS RESPONSE PROTEIN NHAX"/>
    <property type="match status" value="1"/>
</dbReference>
<dbReference type="PRINTS" id="PR01438">
    <property type="entry name" value="UNVRSLSTRESS"/>
</dbReference>
<protein>
    <submittedName>
        <fullName evidence="3">Nucleotide-binding universal stress UspA family protein</fullName>
    </submittedName>
</protein>